<keyword evidence="18" id="KW-1185">Reference proteome</keyword>
<dbReference type="EC" id="2.3.2.27" evidence="4"/>
<evidence type="ECO:0000256" key="5">
    <source>
        <dbReference type="ARBA" id="ARBA00022679"/>
    </source>
</evidence>
<evidence type="ECO:0000256" key="2">
    <source>
        <dbReference type="ARBA" id="ARBA00004167"/>
    </source>
</evidence>
<dbReference type="SMART" id="SM00184">
    <property type="entry name" value="RING"/>
    <property type="match status" value="1"/>
</dbReference>
<dbReference type="PANTHER" id="PTHR46913">
    <property type="entry name" value="RING-H2 FINGER PROTEIN ATL16"/>
    <property type="match status" value="1"/>
</dbReference>
<keyword evidence="8 14" id="KW-0863">Zinc-finger</keyword>
<evidence type="ECO:0000256" key="10">
    <source>
        <dbReference type="ARBA" id="ARBA00022833"/>
    </source>
</evidence>
<evidence type="ECO:0000313" key="17">
    <source>
        <dbReference type="EMBL" id="PIN22460.1"/>
    </source>
</evidence>
<evidence type="ECO:0000256" key="14">
    <source>
        <dbReference type="PROSITE-ProRule" id="PRU00175"/>
    </source>
</evidence>
<sequence length="162" mass="17938">MSSQEVSSQPFRWHYADFDDGNFQIRGRTLFFVVVLFSIIIVFTLLFIYARWICRFSHPPPPAATSAPHVGRDPASVAAPQGLDLATINNMPIVLYKNSSAAAGKFTEAECCICLGIFGEKEKVKLLPQCSHCFHSECVDKWLTAQSSCPLCRAPLQVDSPV</sequence>
<dbReference type="Gene3D" id="3.30.40.10">
    <property type="entry name" value="Zinc/RING finger domain, C3HC4 (zinc finger)"/>
    <property type="match status" value="1"/>
</dbReference>
<evidence type="ECO:0000256" key="8">
    <source>
        <dbReference type="ARBA" id="ARBA00022771"/>
    </source>
</evidence>
<dbReference type="GO" id="GO:0016567">
    <property type="term" value="P:protein ubiquitination"/>
    <property type="evidence" value="ECO:0007669"/>
    <property type="project" value="UniProtKB-UniPathway"/>
</dbReference>
<comment type="similarity">
    <text evidence="13">Belongs to the RING-type zinc finger family. ATL subfamily.</text>
</comment>
<dbReference type="UniPathway" id="UPA00143"/>
<evidence type="ECO:0000256" key="7">
    <source>
        <dbReference type="ARBA" id="ARBA00022723"/>
    </source>
</evidence>
<keyword evidence="12 15" id="KW-0472">Membrane</keyword>
<protein>
    <recommendedName>
        <fullName evidence="4">RING-type E3 ubiquitin transferase</fullName>
        <ecNumber evidence="4">2.3.2.27</ecNumber>
    </recommendedName>
</protein>
<accession>A0A2G9HYP1</accession>
<proteinExistence type="inferred from homology"/>
<evidence type="ECO:0000313" key="18">
    <source>
        <dbReference type="Proteomes" id="UP000231279"/>
    </source>
</evidence>
<evidence type="ECO:0000256" key="11">
    <source>
        <dbReference type="ARBA" id="ARBA00022989"/>
    </source>
</evidence>
<evidence type="ECO:0000256" key="6">
    <source>
        <dbReference type="ARBA" id="ARBA00022692"/>
    </source>
</evidence>
<dbReference type="SUPFAM" id="SSF57850">
    <property type="entry name" value="RING/U-box"/>
    <property type="match status" value="1"/>
</dbReference>
<dbReference type="FunFam" id="3.30.40.10:FF:000187">
    <property type="entry name" value="E3 ubiquitin-protein ligase ATL6"/>
    <property type="match status" value="1"/>
</dbReference>
<keyword evidence="7" id="KW-0479">Metal-binding</keyword>
<reference evidence="18" key="1">
    <citation type="journal article" date="2018" name="Gigascience">
        <title>Genome assembly of the Pink Ipe (Handroanthus impetiginosus, Bignoniaceae), a highly valued, ecologically keystone Neotropical timber forest tree.</title>
        <authorList>
            <person name="Silva-Junior O.B."/>
            <person name="Grattapaglia D."/>
            <person name="Novaes E."/>
            <person name="Collevatti R.G."/>
        </authorList>
    </citation>
    <scope>NUCLEOTIDE SEQUENCE [LARGE SCALE GENOMIC DNA]</scope>
    <source>
        <strain evidence="18">cv. UFG-1</strain>
    </source>
</reference>
<dbReference type="STRING" id="429701.A0A2G9HYP1"/>
<feature type="transmembrane region" description="Helical" evidence="15">
    <location>
        <begin position="30"/>
        <end position="50"/>
    </location>
</feature>
<dbReference type="GO" id="GO:0061630">
    <property type="term" value="F:ubiquitin protein ligase activity"/>
    <property type="evidence" value="ECO:0007669"/>
    <property type="project" value="UniProtKB-EC"/>
</dbReference>
<dbReference type="InterPro" id="IPR013083">
    <property type="entry name" value="Znf_RING/FYVE/PHD"/>
</dbReference>
<organism evidence="17 18">
    <name type="scientific">Handroanthus impetiginosus</name>
    <dbReference type="NCBI Taxonomy" id="429701"/>
    <lineage>
        <taxon>Eukaryota</taxon>
        <taxon>Viridiplantae</taxon>
        <taxon>Streptophyta</taxon>
        <taxon>Embryophyta</taxon>
        <taxon>Tracheophyta</taxon>
        <taxon>Spermatophyta</taxon>
        <taxon>Magnoliopsida</taxon>
        <taxon>eudicotyledons</taxon>
        <taxon>Gunneridae</taxon>
        <taxon>Pentapetalae</taxon>
        <taxon>asterids</taxon>
        <taxon>lamiids</taxon>
        <taxon>Lamiales</taxon>
        <taxon>Bignoniaceae</taxon>
        <taxon>Crescentiina</taxon>
        <taxon>Tabebuia alliance</taxon>
        <taxon>Handroanthus</taxon>
    </lineage>
</organism>
<keyword evidence="6 15" id="KW-0812">Transmembrane</keyword>
<comment type="caution">
    <text evidence="17">The sequence shown here is derived from an EMBL/GenBank/DDBJ whole genome shotgun (WGS) entry which is preliminary data.</text>
</comment>
<dbReference type="Pfam" id="PF13639">
    <property type="entry name" value="zf-RING_2"/>
    <property type="match status" value="1"/>
</dbReference>
<evidence type="ECO:0000256" key="9">
    <source>
        <dbReference type="ARBA" id="ARBA00022786"/>
    </source>
</evidence>
<comment type="pathway">
    <text evidence="3">Protein modification; protein ubiquitination.</text>
</comment>
<evidence type="ECO:0000256" key="12">
    <source>
        <dbReference type="ARBA" id="ARBA00023136"/>
    </source>
</evidence>
<dbReference type="PANTHER" id="PTHR46913:SF1">
    <property type="entry name" value="RING-H2 FINGER PROTEIN ATL16"/>
    <property type="match status" value="1"/>
</dbReference>
<keyword evidence="5" id="KW-0808">Transferase</keyword>
<keyword evidence="9" id="KW-0833">Ubl conjugation pathway</keyword>
<dbReference type="AlphaFoldDB" id="A0A2G9HYP1"/>
<dbReference type="GO" id="GO:0016020">
    <property type="term" value="C:membrane"/>
    <property type="evidence" value="ECO:0007669"/>
    <property type="project" value="UniProtKB-SubCell"/>
</dbReference>
<dbReference type="Proteomes" id="UP000231279">
    <property type="component" value="Unassembled WGS sequence"/>
</dbReference>
<gene>
    <name evidence="17" type="ORF">CDL12_04826</name>
</gene>
<dbReference type="OrthoDB" id="8062037at2759"/>
<dbReference type="InterPro" id="IPR044600">
    <property type="entry name" value="ATL1/ATL16-like"/>
</dbReference>
<name>A0A2G9HYP1_9LAMI</name>
<feature type="domain" description="RING-type" evidence="16">
    <location>
        <begin position="111"/>
        <end position="153"/>
    </location>
</feature>
<evidence type="ECO:0000256" key="4">
    <source>
        <dbReference type="ARBA" id="ARBA00012483"/>
    </source>
</evidence>
<evidence type="ECO:0000256" key="13">
    <source>
        <dbReference type="ARBA" id="ARBA00024209"/>
    </source>
</evidence>
<keyword evidence="10" id="KW-0862">Zinc</keyword>
<evidence type="ECO:0000259" key="16">
    <source>
        <dbReference type="PROSITE" id="PS50089"/>
    </source>
</evidence>
<comment type="catalytic activity">
    <reaction evidence="1">
        <text>S-ubiquitinyl-[E2 ubiquitin-conjugating enzyme]-L-cysteine + [acceptor protein]-L-lysine = [E2 ubiquitin-conjugating enzyme]-L-cysteine + N(6)-ubiquitinyl-[acceptor protein]-L-lysine.</text>
        <dbReference type="EC" id="2.3.2.27"/>
    </reaction>
</comment>
<evidence type="ECO:0000256" key="3">
    <source>
        <dbReference type="ARBA" id="ARBA00004906"/>
    </source>
</evidence>
<dbReference type="CDD" id="cd16461">
    <property type="entry name" value="RING-H2_EL5-like"/>
    <property type="match status" value="1"/>
</dbReference>
<dbReference type="GO" id="GO:0008270">
    <property type="term" value="F:zinc ion binding"/>
    <property type="evidence" value="ECO:0007669"/>
    <property type="project" value="UniProtKB-KW"/>
</dbReference>
<keyword evidence="11 15" id="KW-1133">Transmembrane helix</keyword>
<comment type="subcellular location">
    <subcellularLocation>
        <location evidence="2">Membrane</location>
        <topology evidence="2">Single-pass membrane protein</topology>
    </subcellularLocation>
</comment>
<dbReference type="EMBL" id="NKXS01000755">
    <property type="protein sequence ID" value="PIN22460.1"/>
    <property type="molecule type" value="Genomic_DNA"/>
</dbReference>
<evidence type="ECO:0000256" key="1">
    <source>
        <dbReference type="ARBA" id="ARBA00000900"/>
    </source>
</evidence>
<evidence type="ECO:0000256" key="15">
    <source>
        <dbReference type="SAM" id="Phobius"/>
    </source>
</evidence>
<dbReference type="PROSITE" id="PS50089">
    <property type="entry name" value="ZF_RING_2"/>
    <property type="match status" value="1"/>
</dbReference>
<dbReference type="InterPro" id="IPR001841">
    <property type="entry name" value="Znf_RING"/>
</dbReference>